<dbReference type="AlphaFoldDB" id="A0A8W8IJ51"/>
<dbReference type="Proteomes" id="UP000005408">
    <property type="component" value="Unassembled WGS sequence"/>
</dbReference>
<evidence type="ECO:0008006" key="5">
    <source>
        <dbReference type="Google" id="ProtNLM"/>
    </source>
</evidence>
<evidence type="ECO:0000256" key="1">
    <source>
        <dbReference type="SAM" id="MobiDB-lite"/>
    </source>
</evidence>
<keyword evidence="4" id="KW-1185">Reference proteome</keyword>
<evidence type="ECO:0000256" key="2">
    <source>
        <dbReference type="SAM" id="SignalP"/>
    </source>
</evidence>
<evidence type="ECO:0000313" key="4">
    <source>
        <dbReference type="Proteomes" id="UP000005408"/>
    </source>
</evidence>
<organism evidence="3 4">
    <name type="scientific">Magallana gigas</name>
    <name type="common">Pacific oyster</name>
    <name type="synonym">Crassostrea gigas</name>
    <dbReference type="NCBI Taxonomy" id="29159"/>
    <lineage>
        <taxon>Eukaryota</taxon>
        <taxon>Metazoa</taxon>
        <taxon>Spiralia</taxon>
        <taxon>Lophotrochozoa</taxon>
        <taxon>Mollusca</taxon>
        <taxon>Bivalvia</taxon>
        <taxon>Autobranchia</taxon>
        <taxon>Pteriomorphia</taxon>
        <taxon>Ostreida</taxon>
        <taxon>Ostreoidea</taxon>
        <taxon>Ostreidae</taxon>
        <taxon>Magallana</taxon>
    </lineage>
</organism>
<reference evidence="3" key="1">
    <citation type="submission" date="2022-08" db="UniProtKB">
        <authorList>
            <consortium name="EnsemblMetazoa"/>
        </authorList>
    </citation>
    <scope>IDENTIFICATION</scope>
    <source>
        <strain evidence="3">05x7-T-G4-1.051#20</strain>
    </source>
</reference>
<dbReference type="EnsemblMetazoa" id="G14345.1">
    <property type="protein sequence ID" value="G14345.1:cds"/>
    <property type="gene ID" value="G14345"/>
</dbReference>
<feature type="signal peptide" evidence="2">
    <location>
        <begin position="1"/>
        <end position="19"/>
    </location>
</feature>
<feature type="region of interest" description="Disordered" evidence="1">
    <location>
        <begin position="69"/>
        <end position="96"/>
    </location>
</feature>
<keyword evidence="2" id="KW-0732">Signal</keyword>
<sequence>MGILFVILILGLYSDDVHTTPVHQTKISSKATTSLSTKMTIPVYARTEYLMYCFLFVMGDTSNSTVGSCVIDPSPKQPGRHSANQKGCSKGHITEQ</sequence>
<feature type="chain" id="PRO_5036500952" description="Secreted protein" evidence="2">
    <location>
        <begin position="20"/>
        <end position="96"/>
    </location>
</feature>
<accession>A0A8W8IJ51</accession>
<protein>
    <recommendedName>
        <fullName evidence="5">Secreted protein</fullName>
    </recommendedName>
</protein>
<evidence type="ECO:0000313" key="3">
    <source>
        <dbReference type="EnsemblMetazoa" id="G14345.1:cds"/>
    </source>
</evidence>
<proteinExistence type="predicted"/>
<name>A0A8W8IJ51_MAGGI</name>